<feature type="transmembrane region" description="Helical" evidence="1">
    <location>
        <begin position="20"/>
        <end position="43"/>
    </location>
</feature>
<name>A0A0V0GF39_SOLCH</name>
<accession>A0A0V0GF39</accession>
<evidence type="ECO:0000256" key="1">
    <source>
        <dbReference type="SAM" id="Phobius"/>
    </source>
</evidence>
<dbReference type="EMBL" id="GEDG01041233">
    <property type="protein sequence ID" value="JAP06461.1"/>
    <property type="molecule type" value="Transcribed_RNA"/>
</dbReference>
<dbReference type="AlphaFoldDB" id="A0A0V0GF39"/>
<organism evidence="2">
    <name type="scientific">Solanum chacoense</name>
    <name type="common">Chaco potato</name>
    <dbReference type="NCBI Taxonomy" id="4108"/>
    <lineage>
        <taxon>Eukaryota</taxon>
        <taxon>Viridiplantae</taxon>
        <taxon>Streptophyta</taxon>
        <taxon>Embryophyta</taxon>
        <taxon>Tracheophyta</taxon>
        <taxon>Spermatophyta</taxon>
        <taxon>Magnoliopsida</taxon>
        <taxon>eudicotyledons</taxon>
        <taxon>Gunneridae</taxon>
        <taxon>Pentapetalae</taxon>
        <taxon>asterids</taxon>
        <taxon>lamiids</taxon>
        <taxon>Solanales</taxon>
        <taxon>Solanaceae</taxon>
        <taxon>Solanoideae</taxon>
        <taxon>Solaneae</taxon>
        <taxon>Solanum</taxon>
    </lineage>
</organism>
<keyword evidence="1" id="KW-1133">Transmembrane helix</keyword>
<reference evidence="2" key="1">
    <citation type="submission" date="2015-12" db="EMBL/GenBank/DDBJ databases">
        <title>Gene expression during late stages of embryo sac development: a critical building block for successful pollen-pistil interactions.</title>
        <authorList>
            <person name="Liu Y."/>
            <person name="Joly V."/>
            <person name="Sabar M."/>
            <person name="Matton D.P."/>
        </authorList>
    </citation>
    <scope>NUCLEOTIDE SEQUENCE</scope>
</reference>
<keyword evidence="1" id="KW-0472">Membrane</keyword>
<proteinExistence type="predicted"/>
<keyword evidence="1" id="KW-0812">Transmembrane</keyword>
<sequence length="67" mass="7226">PTKDFSSTSFSTSSFSPSLTFIVAIFDSSGLNTNLIFPFFLLFSRASLNIFLPLFLVLLASDAVGVV</sequence>
<protein>
    <submittedName>
        <fullName evidence="2">Putative ovule protein</fullName>
    </submittedName>
</protein>
<feature type="non-terminal residue" evidence="2">
    <location>
        <position position="1"/>
    </location>
</feature>
<feature type="transmembrane region" description="Helical" evidence="1">
    <location>
        <begin position="50"/>
        <end position="66"/>
    </location>
</feature>
<evidence type="ECO:0000313" key="2">
    <source>
        <dbReference type="EMBL" id="JAP06461.1"/>
    </source>
</evidence>